<sequence>MAYKRCEEEEGRPATASHHAGPTTRDSWLQLRPPARGRPAMARASPKGRSAAPARGGRRQRPVGDHP</sequence>
<feature type="compositionally biased region" description="Low complexity" evidence="1">
    <location>
        <begin position="32"/>
        <end position="55"/>
    </location>
</feature>
<accession>A0A445MJ45</accession>
<gene>
    <name evidence="2" type="ORF">BHM03_00035081</name>
</gene>
<dbReference type="Proteomes" id="UP000290560">
    <property type="component" value="Unassembled WGS sequence"/>
</dbReference>
<dbReference type="AlphaFoldDB" id="A0A445MJ45"/>
<dbReference type="EMBL" id="KV876192">
    <property type="protein sequence ID" value="RZR74302.1"/>
    <property type="molecule type" value="Genomic_DNA"/>
</dbReference>
<evidence type="ECO:0000313" key="2">
    <source>
        <dbReference type="EMBL" id="RZR74302.1"/>
    </source>
</evidence>
<name>A0A445MJ45_ENSVE</name>
<feature type="region of interest" description="Disordered" evidence="1">
    <location>
        <begin position="1"/>
        <end position="67"/>
    </location>
</feature>
<reference evidence="2" key="1">
    <citation type="journal article" date="2018" name="Data Brief">
        <title>Genome sequence data from 17 accessions of Ensete ventricosum, a staple food crop for millions in Ethiopia.</title>
        <authorList>
            <person name="Yemataw Z."/>
            <person name="Muzemil S."/>
            <person name="Ambachew D."/>
            <person name="Tripathi L."/>
            <person name="Tesfaye K."/>
            <person name="Chala A."/>
            <person name="Farbos A."/>
            <person name="O'Neill P."/>
            <person name="Moore K."/>
            <person name="Grant M."/>
            <person name="Studholme D.J."/>
        </authorList>
    </citation>
    <scope>NUCLEOTIDE SEQUENCE [LARGE SCALE GENOMIC DNA]</scope>
    <source>
        <tissue evidence="2">Leaf</tissue>
    </source>
</reference>
<evidence type="ECO:0000256" key="1">
    <source>
        <dbReference type="SAM" id="MobiDB-lite"/>
    </source>
</evidence>
<protein>
    <submittedName>
        <fullName evidence="2">Uncharacterized protein</fullName>
    </submittedName>
</protein>
<organism evidence="2">
    <name type="scientific">Ensete ventricosum</name>
    <name type="common">Abyssinian banana</name>
    <name type="synonym">Musa ensete</name>
    <dbReference type="NCBI Taxonomy" id="4639"/>
    <lineage>
        <taxon>Eukaryota</taxon>
        <taxon>Viridiplantae</taxon>
        <taxon>Streptophyta</taxon>
        <taxon>Embryophyta</taxon>
        <taxon>Tracheophyta</taxon>
        <taxon>Spermatophyta</taxon>
        <taxon>Magnoliopsida</taxon>
        <taxon>Liliopsida</taxon>
        <taxon>Zingiberales</taxon>
        <taxon>Musaceae</taxon>
        <taxon>Ensete</taxon>
    </lineage>
</organism>
<proteinExistence type="predicted"/>